<evidence type="ECO:0000256" key="11">
    <source>
        <dbReference type="ARBA" id="ARBA00023242"/>
    </source>
</evidence>
<keyword evidence="6 12" id="KW-0863">Zinc-finger</keyword>
<evidence type="ECO:0000259" key="14">
    <source>
        <dbReference type="PROSITE" id="PS50174"/>
    </source>
</evidence>
<evidence type="ECO:0000256" key="7">
    <source>
        <dbReference type="ARBA" id="ARBA00022833"/>
    </source>
</evidence>
<keyword evidence="11" id="KW-0539">Nucleus</keyword>
<evidence type="ECO:0000256" key="2">
    <source>
        <dbReference type="ARBA" id="ARBA00004123"/>
    </source>
</evidence>
<dbReference type="GO" id="GO:0001227">
    <property type="term" value="F:DNA-binding transcription repressor activity, RNA polymerase II-specific"/>
    <property type="evidence" value="ECO:0007669"/>
    <property type="project" value="TreeGrafter"/>
</dbReference>
<dbReference type="InterPro" id="IPR000467">
    <property type="entry name" value="G_patch_dom"/>
</dbReference>
<feature type="domain" description="G-patch" evidence="14">
    <location>
        <begin position="325"/>
        <end position="371"/>
    </location>
</feature>
<dbReference type="SMART" id="SM00443">
    <property type="entry name" value="G_patch"/>
    <property type="match status" value="1"/>
</dbReference>
<dbReference type="GO" id="GO:0000978">
    <property type="term" value="F:RNA polymerase II cis-regulatory region sequence-specific DNA binding"/>
    <property type="evidence" value="ECO:0007669"/>
    <property type="project" value="TreeGrafter"/>
</dbReference>
<sequence length="527" mass="60732">MASQEAYHHQLQLINQMLKQTPEGPERNELINLKENIEELLSLTNTDTTEDTSDNVCNIGDSKDQIEPDIEVSNSASCSKKPHEYTIEDEYELFMAEMTKEGAIDSAKESSSKSVPPEQLKDLEGKKFRAPHKHQWGQLAYHNAMVCSVPEDVPNIEELMVKILFLNPTHKEMLPCPYYFDLEKDCRFSEDECKFSHGEFVQYSSLQEYVEPQFEKLTKGSEVLAKQSDNLWYRGKISQISKGKCLVKFESKNVENEDYEDIIFEHILPLTSENDSEDDCSDEEVIEISDDESILVAKKQQEELINRSLMITPESIPLGDWEKYTKGIASKLMQKMGYVVGTGLGKKSDGILKPVTALVLPQGKSLDFCMNLKEQAQDPNLFNADKMSTRKRRLREKPGKVAKRKRMELKVKDMNLEQFIVWSMGQGLVSFYENDETRLLREKLKVATTKDVNLSNFKISEKLKKLSRKLITIKARRQRLEGKLETNLPITKKQSRTEITLKRFNVFQLVVNNELDRRKSNKEMAVF</sequence>
<proteinExistence type="predicted"/>
<dbReference type="Proteomes" id="UP001152799">
    <property type="component" value="Chromosome 8"/>
</dbReference>
<dbReference type="PANTHER" id="PTHR46297">
    <property type="entry name" value="ZINC FINGER CCCH-TYPE WITH G PATCH DOMAIN-CONTAINING PROTEIN"/>
    <property type="match status" value="1"/>
</dbReference>
<dbReference type="Gene3D" id="2.30.30.1190">
    <property type="match status" value="1"/>
</dbReference>
<reference evidence="15" key="1">
    <citation type="submission" date="2022-01" db="EMBL/GenBank/DDBJ databases">
        <authorList>
            <person name="King R."/>
        </authorList>
    </citation>
    <scope>NUCLEOTIDE SEQUENCE</scope>
</reference>
<name>A0A9N9N020_9CUCU</name>
<comment type="function">
    <text evidence="1">Transcription repressor.</text>
</comment>
<dbReference type="CDD" id="cd20384">
    <property type="entry name" value="Tudor_ZGPAT"/>
    <property type="match status" value="1"/>
</dbReference>
<comment type="subcellular location">
    <subcellularLocation>
        <location evidence="2">Nucleus</location>
    </subcellularLocation>
</comment>
<evidence type="ECO:0000256" key="10">
    <source>
        <dbReference type="ARBA" id="ARBA00023163"/>
    </source>
</evidence>
<dbReference type="SUPFAM" id="SSF63748">
    <property type="entry name" value="Tudor/PWWP/MBT"/>
    <property type="match status" value="1"/>
</dbReference>
<dbReference type="PROSITE" id="PS50174">
    <property type="entry name" value="G_PATCH"/>
    <property type="match status" value="1"/>
</dbReference>
<feature type="zinc finger region" description="C3H1-type" evidence="12">
    <location>
        <begin position="175"/>
        <end position="200"/>
    </location>
</feature>
<evidence type="ECO:0000256" key="9">
    <source>
        <dbReference type="ARBA" id="ARBA00023125"/>
    </source>
</evidence>
<evidence type="ECO:0000256" key="8">
    <source>
        <dbReference type="ARBA" id="ARBA00023015"/>
    </source>
</evidence>
<evidence type="ECO:0000256" key="12">
    <source>
        <dbReference type="PROSITE-ProRule" id="PRU00723"/>
    </source>
</evidence>
<dbReference type="Pfam" id="PF01585">
    <property type="entry name" value="G-patch"/>
    <property type="match status" value="1"/>
</dbReference>
<protein>
    <recommendedName>
        <fullName evidence="3">Zinc finger CCCH-type with G patch domain-containing protein</fullName>
    </recommendedName>
</protein>
<keyword evidence="16" id="KW-1185">Reference proteome</keyword>
<evidence type="ECO:0000256" key="3">
    <source>
        <dbReference type="ARBA" id="ARBA00022414"/>
    </source>
</evidence>
<dbReference type="GO" id="GO:0005634">
    <property type="term" value="C:nucleus"/>
    <property type="evidence" value="ECO:0007669"/>
    <property type="project" value="UniProtKB-SubCell"/>
</dbReference>
<dbReference type="EMBL" id="OU892284">
    <property type="protein sequence ID" value="CAG9772569.1"/>
    <property type="molecule type" value="Genomic_DNA"/>
</dbReference>
<dbReference type="PROSITE" id="PS50103">
    <property type="entry name" value="ZF_C3H1"/>
    <property type="match status" value="1"/>
</dbReference>
<keyword evidence="8" id="KW-0805">Transcription regulation</keyword>
<evidence type="ECO:0000313" key="15">
    <source>
        <dbReference type="EMBL" id="CAG9772569.1"/>
    </source>
</evidence>
<accession>A0A9N9N020</accession>
<gene>
    <name evidence="15" type="ORF">CEUTPL_LOCUS12975</name>
</gene>
<keyword evidence="4" id="KW-0678">Repressor</keyword>
<dbReference type="PANTHER" id="PTHR46297:SF1">
    <property type="entry name" value="ZINC FINGER CCCH-TYPE WITH G PATCH DOMAIN-CONTAINING PROTEIN"/>
    <property type="match status" value="1"/>
</dbReference>
<organism evidence="15 16">
    <name type="scientific">Ceutorhynchus assimilis</name>
    <name type="common">cabbage seed weevil</name>
    <dbReference type="NCBI Taxonomy" id="467358"/>
    <lineage>
        <taxon>Eukaryota</taxon>
        <taxon>Metazoa</taxon>
        <taxon>Ecdysozoa</taxon>
        <taxon>Arthropoda</taxon>
        <taxon>Hexapoda</taxon>
        <taxon>Insecta</taxon>
        <taxon>Pterygota</taxon>
        <taxon>Neoptera</taxon>
        <taxon>Endopterygota</taxon>
        <taxon>Coleoptera</taxon>
        <taxon>Polyphaga</taxon>
        <taxon>Cucujiformia</taxon>
        <taxon>Curculionidae</taxon>
        <taxon>Ceutorhynchinae</taxon>
        <taxon>Ceutorhynchus</taxon>
    </lineage>
</organism>
<keyword evidence="5 12" id="KW-0479">Metal-binding</keyword>
<evidence type="ECO:0000259" key="13">
    <source>
        <dbReference type="PROSITE" id="PS50103"/>
    </source>
</evidence>
<evidence type="ECO:0000256" key="6">
    <source>
        <dbReference type="ARBA" id="ARBA00022771"/>
    </source>
</evidence>
<dbReference type="Gene3D" id="2.30.30.140">
    <property type="match status" value="1"/>
</dbReference>
<keyword evidence="7 12" id="KW-0862">Zinc</keyword>
<evidence type="ECO:0000256" key="4">
    <source>
        <dbReference type="ARBA" id="ARBA00022491"/>
    </source>
</evidence>
<feature type="domain" description="C3H1-type" evidence="13">
    <location>
        <begin position="175"/>
        <end position="200"/>
    </location>
</feature>
<dbReference type="GO" id="GO:0008270">
    <property type="term" value="F:zinc ion binding"/>
    <property type="evidence" value="ECO:0007669"/>
    <property type="project" value="UniProtKB-KW"/>
</dbReference>
<keyword evidence="9" id="KW-0238">DNA-binding</keyword>
<evidence type="ECO:0000256" key="5">
    <source>
        <dbReference type="ARBA" id="ARBA00022723"/>
    </source>
</evidence>
<evidence type="ECO:0000256" key="1">
    <source>
        <dbReference type="ARBA" id="ARBA00004062"/>
    </source>
</evidence>
<dbReference type="OrthoDB" id="5842926at2759"/>
<dbReference type="AlphaFoldDB" id="A0A9N9N020"/>
<dbReference type="InterPro" id="IPR000571">
    <property type="entry name" value="Znf_CCCH"/>
</dbReference>
<keyword evidence="10" id="KW-0804">Transcription</keyword>
<evidence type="ECO:0000313" key="16">
    <source>
        <dbReference type="Proteomes" id="UP001152799"/>
    </source>
</evidence>